<keyword evidence="8" id="KW-1185">Reference proteome</keyword>
<dbReference type="CDD" id="cd01335">
    <property type="entry name" value="Radical_SAM"/>
    <property type="match status" value="1"/>
</dbReference>
<dbReference type="EMBL" id="FWXI01000002">
    <property type="protein sequence ID" value="SMC38030.1"/>
    <property type="molecule type" value="Genomic_DNA"/>
</dbReference>
<keyword evidence="4" id="KW-0408">Iron</keyword>
<keyword evidence="2" id="KW-0949">S-adenosyl-L-methionine</keyword>
<dbReference type="SFLD" id="SFLDS00029">
    <property type="entry name" value="Radical_SAM"/>
    <property type="match status" value="1"/>
</dbReference>
<keyword evidence="5" id="KW-0411">Iron-sulfur</keyword>
<keyword evidence="3" id="KW-0479">Metal-binding</keyword>
<dbReference type="Proteomes" id="UP000192738">
    <property type="component" value="Unassembled WGS sequence"/>
</dbReference>
<gene>
    <name evidence="7" type="ORF">SAMN04488500_10249</name>
</gene>
<dbReference type="PROSITE" id="PS51918">
    <property type="entry name" value="RADICAL_SAM"/>
    <property type="match status" value="1"/>
</dbReference>
<dbReference type="OrthoDB" id="9777636at2"/>
<dbReference type="GO" id="GO:0046872">
    <property type="term" value="F:metal ion binding"/>
    <property type="evidence" value="ECO:0007669"/>
    <property type="project" value="UniProtKB-KW"/>
</dbReference>
<dbReference type="AlphaFoldDB" id="A0A1W1YP94"/>
<dbReference type="SUPFAM" id="SSF102114">
    <property type="entry name" value="Radical SAM enzymes"/>
    <property type="match status" value="1"/>
</dbReference>
<evidence type="ECO:0000256" key="3">
    <source>
        <dbReference type="ARBA" id="ARBA00022723"/>
    </source>
</evidence>
<sequence length="292" mass="33047">MRYEGDIYSPHIAGDDYILQCTIGCSHNQCTFCNMYKDKEYRVRELNEILKDIDLAKEYYGDVEKVFLADGDALSMPAEDLIKILKYLYDTFPGLTYVGIYASAVSILSKTLAELIELQNNGLVEAHLGVESGDEEILRDIRKGVSYEEMVQAGRKVRQAGIHLFVTVILGLAGKTPKARDHAKSTARICSEIQPDYIGMLTIIAQPGTELYEKVQRKEFETPADMEILEEMRLMIQDLELEHSGITSIHPSNCIYLESRLPEGKDELLQMFTRIIDGKDVSLLRPRDTGRV</sequence>
<reference evidence="7 8" key="1">
    <citation type="submission" date="2017-04" db="EMBL/GenBank/DDBJ databases">
        <authorList>
            <person name="Afonso C.L."/>
            <person name="Miller P.J."/>
            <person name="Scott M.A."/>
            <person name="Spackman E."/>
            <person name="Goraichik I."/>
            <person name="Dimitrov K.M."/>
            <person name="Suarez D.L."/>
            <person name="Swayne D.E."/>
        </authorList>
    </citation>
    <scope>NUCLEOTIDE SEQUENCE [LARGE SCALE GENOMIC DNA]</scope>
    <source>
        <strain evidence="7 8">DSM 5090</strain>
    </source>
</reference>
<dbReference type="InterPro" id="IPR058240">
    <property type="entry name" value="rSAM_sf"/>
</dbReference>
<dbReference type="SMART" id="SM00729">
    <property type="entry name" value="Elp3"/>
    <property type="match status" value="1"/>
</dbReference>
<evidence type="ECO:0000256" key="2">
    <source>
        <dbReference type="ARBA" id="ARBA00022691"/>
    </source>
</evidence>
<dbReference type="RefSeq" id="WP_084574345.1">
    <property type="nucleotide sequence ID" value="NZ_CP155572.1"/>
</dbReference>
<feature type="domain" description="Radical SAM core" evidence="6">
    <location>
        <begin position="11"/>
        <end position="240"/>
    </location>
</feature>
<evidence type="ECO:0000256" key="4">
    <source>
        <dbReference type="ARBA" id="ARBA00023004"/>
    </source>
</evidence>
<comment type="cofactor">
    <cofactor evidence="1">
        <name>[4Fe-4S] cluster</name>
        <dbReference type="ChEBI" id="CHEBI:49883"/>
    </cofactor>
</comment>
<evidence type="ECO:0000313" key="7">
    <source>
        <dbReference type="EMBL" id="SMC38030.1"/>
    </source>
</evidence>
<dbReference type="SFLD" id="SFLDG01082">
    <property type="entry name" value="B12-binding_domain_containing"/>
    <property type="match status" value="1"/>
</dbReference>
<dbReference type="Gene3D" id="3.20.20.70">
    <property type="entry name" value="Aldolase class I"/>
    <property type="match status" value="1"/>
</dbReference>
<evidence type="ECO:0000313" key="8">
    <source>
        <dbReference type="Proteomes" id="UP000192738"/>
    </source>
</evidence>
<name>A0A1W1YP94_9FIRM</name>
<evidence type="ECO:0000259" key="6">
    <source>
        <dbReference type="PROSITE" id="PS51918"/>
    </source>
</evidence>
<protein>
    <submittedName>
        <fullName evidence="7">Radical SAM superfamily protein</fullName>
    </submittedName>
</protein>
<dbReference type="InterPro" id="IPR007197">
    <property type="entry name" value="rSAM"/>
</dbReference>
<dbReference type="STRING" id="112901.SAMN04488500_10249"/>
<dbReference type="PANTHER" id="PTHR43409:SF4">
    <property type="entry name" value="RADICAL SAM SUPERFAMILY PROTEIN"/>
    <property type="match status" value="1"/>
</dbReference>
<dbReference type="GO" id="GO:0003824">
    <property type="term" value="F:catalytic activity"/>
    <property type="evidence" value="ECO:0007669"/>
    <property type="project" value="InterPro"/>
</dbReference>
<evidence type="ECO:0000256" key="1">
    <source>
        <dbReference type="ARBA" id="ARBA00001966"/>
    </source>
</evidence>
<evidence type="ECO:0000256" key="5">
    <source>
        <dbReference type="ARBA" id="ARBA00023014"/>
    </source>
</evidence>
<dbReference type="InterPro" id="IPR006638">
    <property type="entry name" value="Elp3/MiaA/NifB-like_rSAM"/>
</dbReference>
<dbReference type="InterPro" id="IPR051198">
    <property type="entry name" value="BchE-like"/>
</dbReference>
<dbReference type="GO" id="GO:0051536">
    <property type="term" value="F:iron-sulfur cluster binding"/>
    <property type="evidence" value="ECO:0007669"/>
    <property type="project" value="UniProtKB-KW"/>
</dbReference>
<dbReference type="SFLD" id="SFLDG01095">
    <property type="entry name" value="Uncharacterised_Radical_SAM_Su"/>
    <property type="match status" value="1"/>
</dbReference>
<accession>A0A1W1YP94</accession>
<proteinExistence type="predicted"/>
<dbReference type="PANTHER" id="PTHR43409">
    <property type="entry name" value="ANAEROBIC MAGNESIUM-PROTOPORPHYRIN IX MONOMETHYL ESTER CYCLASE-RELATED"/>
    <property type="match status" value="1"/>
</dbReference>
<organism evidence="7 8">
    <name type="scientific">Sporomusa malonica</name>
    <dbReference type="NCBI Taxonomy" id="112901"/>
    <lineage>
        <taxon>Bacteria</taxon>
        <taxon>Bacillati</taxon>
        <taxon>Bacillota</taxon>
        <taxon>Negativicutes</taxon>
        <taxon>Selenomonadales</taxon>
        <taxon>Sporomusaceae</taxon>
        <taxon>Sporomusa</taxon>
    </lineage>
</organism>
<dbReference type="InterPro" id="IPR013785">
    <property type="entry name" value="Aldolase_TIM"/>
</dbReference>
<dbReference type="Pfam" id="PF04055">
    <property type="entry name" value="Radical_SAM"/>
    <property type="match status" value="1"/>
</dbReference>